<comment type="caution">
    <text evidence="1">The sequence shown here is derived from an EMBL/GenBank/DDBJ whole genome shotgun (WGS) entry which is preliminary data.</text>
</comment>
<reference evidence="1" key="1">
    <citation type="journal article" date="2019" name="bioRxiv">
        <title>The Genome of the Zebra Mussel, Dreissena polymorpha: A Resource for Invasive Species Research.</title>
        <authorList>
            <person name="McCartney M.A."/>
            <person name="Auch B."/>
            <person name="Kono T."/>
            <person name="Mallez S."/>
            <person name="Zhang Y."/>
            <person name="Obille A."/>
            <person name="Becker A."/>
            <person name="Abrahante J.E."/>
            <person name="Garbe J."/>
            <person name="Badalamenti J.P."/>
            <person name="Herman A."/>
            <person name="Mangelson H."/>
            <person name="Liachko I."/>
            <person name="Sullivan S."/>
            <person name="Sone E.D."/>
            <person name="Koren S."/>
            <person name="Silverstein K.A.T."/>
            <person name="Beckman K.B."/>
            <person name="Gohl D.M."/>
        </authorList>
    </citation>
    <scope>NUCLEOTIDE SEQUENCE</scope>
    <source>
        <strain evidence="1">Duluth1</strain>
        <tissue evidence="1">Whole animal</tissue>
    </source>
</reference>
<protein>
    <submittedName>
        <fullName evidence="1">Uncharacterized protein</fullName>
    </submittedName>
</protein>
<name>A0A9D4RJT2_DREPO</name>
<evidence type="ECO:0000313" key="1">
    <source>
        <dbReference type="EMBL" id="KAH3869027.1"/>
    </source>
</evidence>
<accession>A0A9D4RJT2</accession>
<evidence type="ECO:0000313" key="2">
    <source>
        <dbReference type="Proteomes" id="UP000828390"/>
    </source>
</evidence>
<gene>
    <name evidence="1" type="ORF">DPMN_032183</name>
</gene>
<dbReference type="AlphaFoldDB" id="A0A9D4RJT2"/>
<organism evidence="1 2">
    <name type="scientific">Dreissena polymorpha</name>
    <name type="common">Zebra mussel</name>
    <name type="synonym">Mytilus polymorpha</name>
    <dbReference type="NCBI Taxonomy" id="45954"/>
    <lineage>
        <taxon>Eukaryota</taxon>
        <taxon>Metazoa</taxon>
        <taxon>Spiralia</taxon>
        <taxon>Lophotrochozoa</taxon>
        <taxon>Mollusca</taxon>
        <taxon>Bivalvia</taxon>
        <taxon>Autobranchia</taxon>
        <taxon>Heteroconchia</taxon>
        <taxon>Euheterodonta</taxon>
        <taxon>Imparidentia</taxon>
        <taxon>Neoheterodontei</taxon>
        <taxon>Myida</taxon>
        <taxon>Dreissenoidea</taxon>
        <taxon>Dreissenidae</taxon>
        <taxon>Dreissena</taxon>
    </lineage>
</organism>
<dbReference type="Proteomes" id="UP000828390">
    <property type="component" value="Unassembled WGS sequence"/>
</dbReference>
<keyword evidence="2" id="KW-1185">Reference proteome</keyword>
<proteinExistence type="predicted"/>
<sequence>MISSSVLILLYQNKGSGWETIAQRNFVYRSSTLGPSSIIQVIDVIKARGCSSSMSISAIRFLSGII</sequence>
<dbReference type="EMBL" id="JAIWYP010000002">
    <property type="protein sequence ID" value="KAH3869027.1"/>
    <property type="molecule type" value="Genomic_DNA"/>
</dbReference>
<reference evidence="1" key="2">
    <citation type="submission" date="2020-11" db="EMBL/GenBank/DDBJ databases">
        <authorList>
            <person name="McCartney M.A."/>
            <person name="Auch B."/>
            <person name="Kono T."/>
            <person name="Mallez S."/>
            <person name="Becker A."/>
            <person name="Gohl D.M."/>
            <person name="Silverstein K.A.T."/>
            <person name="Koren S."/>
            <person name="Bechman K.B."/>
            <person name="Herman A."/>
            <person name="Abrahante J.E."/>
            <person name="Garbe J."/>
        </authorList>
    </citation>
    <scope>NUCLEOTIDE SEQUENCE</scope>
    <source>
        <strain evidence="1">Duluth1</strain>
        <tissue evidence="1">Whole animal</tissue>
    </source>
</reference>